<protein>
    <recommendedName>
        <fullName evidence="4">Fimbrial-type adhesion domain-containing protein</fullName>
    </recommendedName>
</protein>
<feature type="signal peptide" evidence="1">
    <location>
        <begin position="1"/>
        <end position="28"/>
    </location>
</feature>
<gene>
    <name evidence="2" type="ORF">PROSTU_02656</name>
</gene>
<dbReference type="AlphaFoldDB" id="A0AA86YJL2"/>
<sequence length="361" mass="39959">MPITNLSNMMKKILFAIILTSITMSSLAANVKVFNGRGLVGVFGNYTAKNKMVTYGNVGDSYFYVTLTNSFNGSYNLCYQAALMQIDGIYGIPISNDLMLVPEFTFTDERRKGLIYPRPAPFDIVTGHFNGWGSGTNQFPWYRNCIFEPYQTTPETIIEHEVFLTGRLLVYGTGNQKSGTYYLKDNIGTSIKDWRNLNEGSWVKLVDKADPINVTVSGLTCSLQTPNKINFGIQDSNAAAGTLLASVQRPIAISCSQFKDQVDAYIGISANVKPEYYSGNNYDVNLINSSNRAAAYVKLFVHHNGAKLPIRLDQTMVELGRIKANENNVNITKTLEYELYSKGAGITGLARGSVELSVIMR</sequence>
<evidence type="ECO:0000313" key="2">
    <source>
        <dbReference type="EMBL" id="EDU59467.1"/>
    </source>
</evidence>
<reference evidence="2 3" key="3">
    <citation type="submission" date="2008-05" db="EMBL/GenBank/DDBJ databases">
        <authorList>
            <person name="Fulton L."/>
            <person name="Clifton S."/>
            <person name="Fulton B."/>
            <person name="Xu J."/>
            <person name="Minx P."/>
            <person name="Pepin K.H."/>
            <person name="Johnson M."/>
            <person name="Thiruvilangam P."/>
            <person name="Bhonagiri V."/>
            <person name="Nash W.E."/>
            <person name="Mardis E.R."/>
            <person name="Wilson R.K."/>
        </authorList>
    </citation>
    <scope>NUCLEOTIDE SEQUENCE [LARGE SCALE GENOMIC DNA]</scope>
    <source>
        <strain evidence="2 3">ATCC 25827</strain>
    </source>
</reference>
<name>A0AA86YJL2_PROST</name>
<dbReference type="EMBL" id="ABJD02000101">
    <property type="protein sequence ID" value="EDU59467.1"/>
    <property type="molecule type" value="Genomic_DNA"/>
</dbReference>
<evidence type="ECO:0000313" key="3">
    <source>
        <dbReference type="Proteomes" id="UP000004506"/>
    </source>
</evidence>
<dbReference type="Proteomes" id="UP000004506">
    <property type="component" value="Unassembled WGS sequence"/>
</dbReference>
<keyword evidence="1" id="KW-0732">Signal</keyword>
<evidence type="ECO:0000256" key="1">
    <source>
        <dbReference type="SAM" id="SignalP"/>
    </source>
</evidence>
<reference evidence="3" key="1">
    <citation type="submission" date="2008-04" db="EMBL/GenBank/DDBJ databases">
        <title>Draft genome sequence of Providencia stuartii (ATCC 25827).</title>
        <authorList>
            <person name="Sudarsanam P."/>
            <person name="Ley R."/>
            <person name="Guruge J."/>
            <person name="Turnbaugh P.J."/>
            <person name="Mahowald M."/>
            <person name="Liep D."/>
            <person name="Gordon J."/>
        </authorList>
    </citation>
    <scope>NUCLEOTIDE SEQUENCE [LARGE SCALE GENOMIC DNA]</scope>
    <source>
        <strain evidence="3">ATCC 25827</strain>
    </source>
</reference>
<evidence type="ECO:0008006" key="4">
    <source>
        <dbReference type="Google" id="ProtNLM"/>
    </source>
</evidence>
<proteinExistence type="predicted"/>
<organism evidence="2 3">
    <name type="scientific">Providencia stuartii ATCC 25827</name>
    <dbReference type="NCBI Taxonomy" id="471874"/>
    <lineage>
        <taxon>Bacteria</taxon>
        <taxon>Pseudomonadati</taxon>
        <taxon>Pseudomonadota</taxon>
        <taxon>Gammaproteobacteria</taxon>
        <taxon>Enterobacterales</taxon>
        <taxon>Morganellaceae</taxon>
        <taxon>Providencia</taxon>
    </lineage>
</organism>
<reference evidence="3" key="2">
    <citation type="submission" date="2008-04" db="EMBL/GenBank/DDBJ databases">
        <title>Draft genome sequence of Providencia stuartii(ATCC 25827).</title>
        <authorList>
            <person name="Sudarsanam P."/>
            <person name="Ley R."/>
            <person name="Guruge J."/>
            <person name="Turnbaugh P.J."/>
            <person name="Mahowald M."/>
            <person name="Liep D."/>
            <person name="Gordon J."/>
        </authorList>
    </citation>
    <scope>NUCLEOTIDE SEQUENCE [LARGE SCALE GENOMIC DNA]</scope>
    <source>
        <strain evidence="3">ATCC 25827</strain>
    </source>
</reference>
<accession>A0AA86YJL2</accession>
<comment type="caution">
    <text evidence="2">The sequence shown here is derived from an EMBL/GenBank/DDBJ whole genome shotgun (WGS) entry which is preliminary data.</text>
</comment>
<feature type="chain" id="PRO_5041643614" description="Fimbrial-type adhesion domain-containing protein" evidence="1">
    <location>
        <begin position="29"/>
        <end position="361"/>
    </location>
</feature>